<dbReference type="PROSITE" id="PS50985">
    <property type="entry name" value="GRAS"/>
    <property type="match status" value="1"/>
</dbReference>
<evidence type="ECO:0000256" key="1">
    <source>
        <dbReference type="ARBA" id="ARBA00023015"/>
    </source>
</evidence>
<feature type="region of interest" description="Leucine repeat II (LRII)" evidence="3">
    <location>
        <begin position="450"/>
        <end position="482"/>
    </location>
</feature>
<dbReference type="PANTHER" id="PTHR31636">
    <property type="entry name" value="OSJNBA0084A10.13 PROTEIN-RELATED"/>
    <property type="match status" value="1"/>
</dbReference>
<organism evidence="5">
    <name type="scientific">Cymbidium goeringii</name>
    <dbReference type="NCBI Taxonomy" id="112607"/>
    <lineage>
        <taxon>Eukaryota</taxon>
        <taxon>Viridiplantae</taxon>
        <taxon>Streptophyta</taxon>
        <taxon>Embryophyta</taxon>
        <taxon>Tracheophyta</taxon>
        <taxon>Spermatophyta</taxon>
        <taxon>Magnoliopsida</taxon>
        <taxon>Liliopsida</taxon>
        <taxon>Asparagales</taxon>
        <taxon>Orchidaceae</taxon>
        <taxon>Epidendroideae</taxon>
        <taxon>Cymbidieae</taxon>
        <taxon>Cymbidiinae</taxon>
        <taxon>Cymbidium</taxon>
    </lineage>
</organism>
<feature type="region of interest" description="Disordered" evidence="4">
    <location>
        <begin position="91"/>
        <end position="116"/>
    </location>
</feature>
<keyword evidence="1" id="KW-0805">Transcription regulation</keyword>
<name>A0A515HGN0_9ASPA</name>
<feature type="region of interest" description="Disordered" evidence="4">
    <location>
        <begin position="192"/>
        <end position="228"/>
    </location>
</feature>
<feature type="region of interest" description="Disordered" evidence="4">
    <location>
        <begin position="262"/>
        <end position="287"/>
    </location>
</feature>
<feature type="compositionally biased region" description="Basic and acidic residues" evidence="4">
    <location>
        <begin position="262"/>
        <end position="275"/>
    </location>
</feature>
<dbReference type="EMBL" id="MK282539">
    <property type="protein sequence ID" value="QDL88579.1"/>
    <property type="molecule type" value="mRNA"/>
</dbReference>
<proteinExistence type="evidence at transcript level"/>
<feature type="compositionally biased region" description="Basic and acidic residues" evidence="4">
    <location>
        <begin position="195"/>
        <end position="217"/>
    </location>
</feature>
<comment type="caution">
    <text evidence="3">Lacks conserved residue(s) required for the propagation of feature annotation.</text>
</comment>
<comment type="similarity">
    <text evidence="3">Belongs to the GRAS family.</text>
</comment>
<feature type="region of interest" description="VHIID" evidence="3">
    <location>
        <begin position="369"/>
        <end position="434"/>
    </location>
</feature>
<evidence type="ECO:0000256" key="2">
    <source>
        <dbReference type="ARBA" id="ARBA00023163"/>
    </source>
</evidence>
<accession>A0A515HGN0</accession>
<dbReference type="InterPro" id="IPR005202">
    <property type="entry name" value="TF_GRAS"/>
</dbReference>
<sequence>MSKDSISDENFKYGGFLRQSLNEQISFLDSPDSNSRSNGGESQEISEIFSDEVLDYINQMLMEEDMEEKYDMLQSHPDLEATVRPFYELIGEKHSPSPDRPPLYSSPSPESSDKNRSCNTVFSGIDFFQSNSEFVEYQWQQSFEFQEDQFSDIFLKNLPASEFKKGVEEAKKFLPTGHKLVINVGEADLTWPEEPVERARGKQSRHSDESGDEEARRSKQLAFSSEDPVVPTEALDELLLCSGDKFPGMVKAIRENIFEEATKNSKNTEPKEFRGSRKSSRKKQPKEEAADINTLLLHCAHTVAAGDNPRAYELLKQIRQHSSPYGDASQRVAHYFADGLEARLAGTGSEIYHSLVFKRKTAKDVLNAYQIYLACCPFKKISYHFANQTILGTIQNATRVHILDFGIYFGFQWPVFLKLLSSRPGGPPKLRITGIDIPQPGFHPTEMIDETGRRLTEYAERFGVPFEYHGVAAKFDEISVENLCIDEEDMLVVNCLFRLHNPADETEFEDCPRDKVLNTIRKLNPAVFVNVVLNGTYGAPFFMTRIREALYFFSAVFDMMHATTPRESERRLSVERDLYGRLLINAISCEGLERERPENYKQWQVRCLRAGFEMVPNRREFVKKVKDGVRSIYHKDFDMDEDGRWLLVGWKGRILYALSAWKPSCS</sequence>
<reference evidence="5" key="2">
    <citation type="submission" date="2018-12" db="EMBL/GenBank/DDBJ databases">
        <authorList>
            <person name="Yang F."/>
            <person name="Zhu G."/>
            <person name="Wei Y."/>
        </authorList>
    </citation>
    <scope>NUCLEOTIDE SEQUENCE</scope>
</reference>
<dbReference type="Pfam" id="PF03514">
    <property type="entry name" value="GRAS"/>
    <property type="match status" value="1"/>
</dbReference>
<evidence type="ECO:0000256" key="4">
    <source>
        <dbReference type="SAM" id="MobiDB-lite"/>
    </source>
</evidence>
<feature type="short sequence motif" description="VHIID" evidence="3">
    <location>
        <begin position="400"/>
        <end position="404"/>
    </location>
</feature>
<keyword evidence="2" id="KW-0804">Transcription</keyword>
<feature type="region of interest" description="SAW" evidence="3">
    <location>
        <begin position="588"/>
        <end position="662"/>
    </location>
</feature>
<evidence type="ECO:0000256" key="3">
    <source>
        <dbReference type="PROSITE-ProRule" id="PRU01191"/>
    </source>
</evidence>
<dbReference type="AlphaFoldDB" id="A0A515HGN0"/>
<feature type="region of interest" description="Disordered" evidence="4">
    <location>
        <begin position="24"/>
        <end position="45"/>
    </location>
</feature>
<evidence type="ECO:0000313" key="5">
    <source>
        <dbReference type="EMBL" id="QDL88579.1"/>
    </source>
</evidence>
<feature type="region of interest" description="Leucine repeat I (LRI)" evidence="3">
    <location>
        <begin position="290"/>
        <end position="350"/>
    </location>
</feature>
<protein>
    <submittedName>
        <fullName evidence="5">Scarecrow-like protein 33-like isoform X1</fullName>
    </submittedName>
</protein>
<reference evidence="5" key="1">
    <citation type="journal article" date="2017" name="BMC Genomics">
        <title>Integrated mRNA and microRNA transcriptome variations in the multi-tepal mutant provide insights into the floral patterning of the orchid Cymbidium goeringii.</title>
        <authorList>
            <person name="Yang F."/>
            <person name="Zhu G."/>
            <person name="Wang Z."/>
            <person name="Liu H."/>
            <person name="Xu Q."/>
            <person name="Huang D."/>
            <person name="Zhao C."/>
        </authorList>
    </citation>
    <scope>NUCLEOTIDE SEQUENCE</scope>
</reference>